<dbReference type="GO" id="GO:0005576">
    <property type="term" value="C:extracellular region"/>
    <property type="evidence" value="ECO:0007669"/>
    <property type="project" value="UniProtKB-SubCell"/>
</dbReference>
<dbReference type="RefSeq" id="XP_013330671.1">
    <property type="nucleotide sequence ID" value="XM_013475217.1"/>
</dbReference>
<dbReference type="STRING" id="1408163.A0A0F4Z0M1"/>
<evidence type="ECO:0000259" key="7">
    <source>
        <dbReference type="Pfam" id="PF03443"/>
    </source>
</evidence>
<sequence length="413" mass="44038">MFGFKSATLAVWILSLLATSHAHTVMTTLFVDGVNQGDGVCIRMNKNGSTSNFFVSPVSSKDVACGIDGEIGVARVCPAKASSILTFEFREHPDNVSSAPLDPSHKGPAAVYLKKVDSAIASNNAAGDGWFKIGESVYDETSDTWGTTKMIENNGHISVQIPEDIEGGYYLARTELLALHAASSNPPNPQFFVGCAQLFIQSNGTAKPSTVRIDEGTYNLSMPGLTYNIWEKPLSLPYPMVGPTVYRAGSGASSSATAPSAASVTAVSSTAPATVTQVVTPLPTTSASSSQQNVGSCGVVIAEEIEKRDTLVQTEGLKPEGCIFVNGNWCGFEVPSYTDQDSCWASSNNCWAQSDDCWNKTQPTGYNLCPIWQAKCREISNGCENGTWTGPSHQGEDMTPSWPSLRGELKIFN</sequence>
<keyword evidence="4 5" id="KW-1015">Disulfide bond</keyword>
<comment type="domain">
    <text evidence="5">Has a modular structure: an endo-beta-1,4-glucanase catalytic module at the N-terminus, a linker rich in serines and threonines, and a C-terminal carbohydrate-binding module (CBM).</text>
</comment>
<evidence type="ECO:0000256" key="6">
    <source>
        <dbReference type="SAM" id="SignalP"/>
    </source>
</evidence>
<dbReference type="InterPro" id="IPR005103">
    <property type="entry name" value="AA9_LPMO"/>
</dbReference>
<evidence type="ECO:0000256" key="3">
    <source>
        <dbReference type="ARBA" id="ARBA00022525"/>
    </source>
</evidence>
<feature type="chain" id="PRO_5002482048" description="AA9 family lytic polysaccharide monooxygenase" evidence="6">
    <location>
        <begin position="23"/>
        <end position="413"/>
    </location>
</feature>
<comment type="function">
    <text evidence="5">Lytic polysaccharide monooxygenase (LMPO) that depolymerizes crystalline and amorphous polysaccharides via the oxidation of scissile alpha- or beta-(1-4)-glycosidic bonds, yielding C1 and/or C4 oxidation products. Catalysis by LPMOs requires the reduction of the active-site copper from Cu(II) to Cu(I) by a reducing agent and H(2)O(2) or O(2) as a cosubstrate.</text>
</comment>
<dbReference type="PANTHER" id="PTHR33353:SF32">
    <property type="entry name" value="ENDO-BETA-1,4-GLUCANASE D"/>
    <property type="match status" value="1"/>
</dbReference>
<feature type="signal peptide" evidence="6">
    <location>
        <begin position="1"/>
        <end position="22"/>
    </location>
</feature>
<dbReference type="GO" id="GO:0008810">
    <property type="term" value="F:cellulase activity"/>
    <property type="evidence" value="ECO:0007669"/>
    <property type="project" value="UniProtKB-UniRule"/>
</dbReference>
<keyword evidence="6" id="KW-0732">Signal</keyword>
<dbReference type="Gene3D" id="2.70.50.70">
    <property type="match status" value="1"/>
</dbReference>
<dbReference type="CDD" id="cd21175">
    <property type="entry name" value="LPMO_AA9"/>
    <property type="match status" value="1"/>
</dbReference>
<evidence type="ECO:0000256" key="5">
    <source>
        <dbReference type="RuleBase" id="RU368122"/>
    </source>
</evidence>
<comment type="cofactor">
    <cofactor evidence="1">
        <name>Cu(2+)</name>
        <dbReference type="ChEBI" id="CHEBI:29036"/>
    </cofactor>
</comment>
<dbReference type="OrthoDB" id="5985073at2759"/>
<organism evidence="8 9">
    <name type="scientific">Rasamsonia emersonii (strain ATCC 16479 / CBS 393.64 / IMI 116815)</name>
    <dbReference type="NCBI Taxonomy" id="1408163"/>
    <lineage>
        <taxon>Eukaryota</taxon>
        <taxon>Fungi</taxon>
        <taxon>Dikarya</taxon>
        <taxon>Ascomycota</taxon>
        <taxon>Pezizomycotina</taxon>
        <taxon>Eurotiomycetes</taxon>
        <taxon>Eurotiomycetidae</taxon>
        <taxon>Eurotiales</taxon>
        <taxon>Trichocomaceae</taxon>
        <taxon>Rasamsonia</taxon>
    </lineage>
</organism>
<dbReference type="EC" id="1.14.99.56" evidence="5"/>
<dbReference type="GO" id="GO:0030245">
    <property type="term" value="P:cellulose catabolic process"/>
    <property type="evidence" value="ECO:0007669"/>
    <property type="project" value="UniProtKB-UniRule"/>
</dbReference>
<keyword evidence="9" id="KW-1185">Reference proteome</keyword>
<dbReference type="EMBL" id="LASV01000075">
    <property type="protein sequence ID" value="KKA24059.1"/>
    <property type="molecule type" value="Genomic_DNA"/>
</dbReference>
<dbReference type="AlphaFoldDB" id="A0A0F4Z0M1"/>
<gene>
    <name evidence="8" type="ORF">T310_1871</name>
</gene>
<evidence type="ECO:0000256" key="1">
    <source>
        <dbReference type="ARBA" id="ARBA00001973"/>
    </source>
</evidence>
<evidence type="ECO:0000256" key="4">
    <source>
        <dbReference type="ARBA" id="ARBA00023157"/>
    </source>
</evidence>
<comment type="subcellular location">
    <subcellularLocation>
        <location evidence="2 5">Secreted</location>
    </subcellularLocation>
</comment>
<dbReference type="PANTHER" id="PTHR33353">
    <property type="entry name" value="PUTATIVE (AFU_ORTHOLOGUE AFUA_1G12560)-RELATED"/>
    <property type="match status" value="1"/>
</dbReference>
<dbReference type="Pfam" id="PF03443">
    <property type="entry name" value="AA9"/>
    <property type="match status" value="1"/>
</dbReference>
<evidence type="ECO:0000313" key="9">
    <source>
        <dbReference type="Proteomes" id="UP000053958"/>
    </source>
</evidence>
<dbReference type="GeneID" id="25314222"/>
<name>A0A0F4Z0M1_RASE3</name>
<dbReference type="GO" id="GO:0030248">
    <property type="term" value="F:cellulose binding"/>
    <property type="evidence" value="ECO:0007669"/>
    <property type="project" value="UniProtKB-UniRule"/>
</dbReference>
<keyword evidence="3 5" id="KW-0964">Secreted</keyword>
<feature type="domain" description="Auxiliary Activity family 9 catalytic" evidence="7">
    <location>
        <begin position="23"/>
        <end position="232"/>
    </location>
</feature>
<evidence type="ECO:0000313" key="8">
    <source>
        <dbReference type="EMBL" id="KKA24059.1"/>
    </source>
</evidence>
<proteinExistence type="predicted"/>
<comment type="catalytic activity">
    <reaction evidence="5">
        <text>[(1-&gt;4)-beta-D-glucosyl]n+m + reduced acceptor + O2 = 4-dehydro-beta-D-glucosyl-[(1-&gt;4)-beta-D-glucosyl]n-1 + [(1-&gt;4)-beta-D-glucosyl]m + acceptor + H2O.</text>
        <dbReference type="EC" id="1.14.99.56"/>
    </reaction>
</comment>
<protein>
    <recommendedName>
        <fullName evidence="5">AA9 family lytic polysaccharide monooxygenase</fullName>
        <ecNumber evidence="5">1.14.99.56</ecNumber>
    </recommendedName>
    <alternativeName>
        <fullName evidence="5">Endo-beta-1,4-glucanase</fullName>
    </alternativeName>
    <alternativeName>
        <fullName evidence="5">Glycosyl hydrolase 61 family protein</fullName>
    </alternativeName>
</protein>
<dbReference type="Proteomes" id="UP000053958">
    <property type="component" value="Unassembled WGS sequence"/>
</dbReference>
<keyword evidence="5" id="KW-0119">Carbohydrate metabolism</keyword>
<evidence type="ECO:0000256" key="2">
    <source>
        <dbReference type="ARBA" id="ARBA00004613"/>
    </source>
</evidence>
<comment type="caution">
    <text evidence="8">The sequence shown here is derived from an EMBL/GenBank/DDBJ whole genome shotgun (WGS) entry which is preliminary data.</text>
</comment>
<keyword evidence="5" id="KW-0136">Cellulose degradation</keyword>
<dbReference type="InterPro" id="IPR049892">
    <property type="entry name" value="AA9"/>
</dbReference>
<accession>A0A0F4Z0M1</accession>
<keyword evidence="5" id="KW-0624">Polysaccharide degradation</keyword>
<reference evidence="8 9" key="1">
    <citation type="submission" date="2015-04" db="EMBL/GenBank/DDBJ databases">
        <authorList>
            <person name="Heijne W.H."/>
            <person name="Fedorova N.D."/>
            <person name="Nierman W.C."/>
            <person name="Vollebregt A.W."/>
            <person name="Zhao Z."/>
            <person name="Wu L."/>
            <person name="Kumar M."/>
            <person name="Stam H."/>
            <person name="van den Berg M.A."/>
            <person name="Pel H.J."/>
        </authorList>
    </citation>
    <scope>NUCLEOTIDE SEQUENCE [LARGE SCALE GENOMIC DNA]</scope>
    <source>
        <strain evidence="8 9">CBS 393.64</strain>
    </source>
</reference>